<dbReference type="KEGG" id="sper:EW093_12340"/>
<evidence type="ECO:0000256" key="1">
    <source>
        <dbReference type="ARBA" id="ARBA00006315"/>
    </source>
</evidence>
<sequence length="270" mass="30164">MKYTKTREPIVEGLFYPENSSDLKNKIDELLKKNSQETLDSNCIVVPHGGYDYSGDYIATGFNSLKKKEYSRVIIISNVHREFSNSITIPEAEYFKIGSNSIKVDLDAIKIIQRVGKKIVKSNTPHMEEHGIEVVLPFINHLYPKAKIVPILLGKTVVSLVRNLANIIKEIEDENTLIIISSNFSDFENEKESLKYGELALSLIQDGKMGDLVELTRTNKLKTCGSGAIASLILNGNYNKIRILKEGLTPKTPLSGDKATFYATLSFSMS</sequence>
<evidence type="ECO:0000313" key="3">
    <source>
        <dbReference type="Proteomes" id="UP000323824"/>
    </source>
</evidence>
<dbReference type="PANTHER" id="PTHR11060">
    <property type="entry name" value="PROTEIN MEMO1"/>
    <property type="match status" value="1"/>
</dbReference>
<gene>
    <name evidence="2" type="primary">amrB</name>
    <name evidence="2" type="ORF">EW093_12340</name>
</gene>
<reference evidence="2 3" key="2">
    <citation type="submission" date="2019-09" db="EMBL/GenBank/DDBJ databases">
        <title>Complete Genome Sequence and Methylome Analysis of free living Spirochaetas.</title>
        <authorList>
            <person name="Leshcheva N."/>
            <person name="Mikheeva N."/>
        </authorList>
    </citation>
    <scope>NUCLEOTIDE SEQUENCE [LARGE SCALE GENOMIC DNA]</scope>
    <source>
        <strain evidence="2 3">P</strain>
    </source>
</reference>
<proteinExistence type="inferred from homology"/>
<evidence type="ECO:0000313" key="2">
    <source>
        <dbReference type="EMBL" id="QEN05469.1"/>
    </source>
</evidence>
<dbReference type="OrthoDB" id="9785549at2"/>
<reference evidence="2 3" key="1">
    <citation type="submission" date="2019-02" db="EMBL/GenBank/DDBJ databases">
        <authorList>
            <person name="Fomenkov A."/>
            <person name="Dubinina G."/>
            <person name="Grabovich M."/>
            <person name="Vincze T."/>
            <person name="Roberts R.J."/>
        </authorList>
    </citation>
    <scope>NUCLEOTIDE SEQUENCE [LARGE SCALE GENOMIC DNA]</scope>
    <source>
        <strain evidence="2 3">P</strain>
    </source>
</reference>
<keyword evidence="3" id="KW-1185">Reference proteome</keyword>
<name>A0A5C1QEN5_9SPIO</name>
<accession>A0A5C1QEN5</accession>
<dbReference type="NCBIfam" id="TIGR04336">
    <property type="entry name" value="AmmeMemoSam_B"/>
    <property type="match status" value="1"/>
</dbReference>
<dbReference type="EMBL" id="CP035807">
    <property type="protein sequence ID" value="QEN05469.1"/>
    <property type="molecule type" value="Genomic_DNA"/>
</dbReference>
<dbReference type="Pfam" id="PF01875">
    <property type="entry name" value="Memo"/>
    <property type="match status" value="1"/>
</dbReference>
<dbReference type="Gene3D" id="3.40.830.10">
    <property type="entry name" value="LigB-like"/>
    <property type="match status" value="1"/>
</dbReference>
<dbReference type="Proteomes" id="UP000323824">
    <property type="component" value="Chromosome"/>
</dbReference>
<comment type="similarity">
    <text evidence="1">Belongs to the MEMO1 family.</text>
</comment>
<dbReference type="CDD" id="cd07361">
    <property type="entry name" value="MEMO_like"/>
    <property type="match status" value="1"/>
</dbReference>
<dbReference type="PANTHER" id="PTHR11060:SF0">
    <property type="entry name" value="PROTEIN MEMO1"/>
    <property type="match status" value="1"/>
</dbReference>
<dbReference type="RefSeq" id="WP_149568707.1">
    <property type="nucleotide sequence ID" value="NZ_CP035807.1"/>
</dbReference>
<organism evidence="2 3">
    <name type="scientific">Thiospirochaeta perfilievii</name>
    <dbReference type="NCBI Taxonomy" id="252967"/>
    <lineage>
        <taxon>Bacteria</taxon>
        <taxon>Pseudomonadati</taxon>
        <taxon>Spirochaetota</taxon>
        <taxon>Spirochaetia</taxon>
        <taxon>Spirochaetales</taxon>
        <taxon>Spirochaetaceae</taxon>
        <taxon>Thiospirochaeta</taxon>
    </lineage>
</organism>
<protein>
    <submittedName>
        <fullName evidence="2">AmmeMemoRadiSam system protein B</fullName>
    </submittedName>
</protein>
<dbReference type="InterPro" id="IPR002737">
    <property type="entry name" value="MEMO1_fam"/>
</dbReference>
<dbReference type="AlphaFoldDB" id="A0A5C1QEN5"/>